<name>A0A561EJ48_9ACTN</name>
<evidence type="ECO:0000256" key="2">
    <source>
        <dbReference type="SAM" id="Phobius"/>
    </source>
</evidence>
<feature type="region of interest" description="Disordered" evidence="1">
    <location>
        <begin position="182"/>
        <end position="256"/>
    </location>
</feature>
<organism evidence="3 4">
    <name type="scientific">Kitasatospora atroaurantiaca</name>
    <dbReference type="NCBI Taxonomy" id="285545"/>
    <lineage>
        <taxon>Bacteria</taxon>
        <taxon>Bacillati</taxon>
        <taxon>Actinomycetota</taxon>
        <taxon>Actinomycetes</taxon>
        <taxon>Kitasatosporales</taxon>
        <taxon>Streptomycetaceae</taxon>
        <taxon>Kitasatospora</taxon>
    </lineage>
</organism>
<feature type="transmembrane region" description="Helical" evidence="2">
    <location>
        <begin position="127"/>
        <end position="143"/>
    </location>
</feature>
<evidence type="ECO:0000256" key="1">
    <source>
        <dbReference type="SAM" id="MobiDB-lite"/>
    </source>
</evidence>
<feature type="compositionally biased region" description="Low complexity" evidence="1">
    <location>
        <begin position="210"/>
        <end position="244"/>
    </location>
</feature>
<comment type="caution">
    <text evidence="3">The sequence shown here is derived from an EMBL/GenBank/DDBJ whole genome shotgun (WGS) entry which is preliminary data.</text>
</comment>
<feature type="compositionally biased region" description="Basic and acidic residues" evidence="1">
    <location>
        <begin position="196"/>
        <end position="209"/>
    </location>
</feature>
<dbReference type="EMBL" id="VIVR01000001">
    <property type="protein sequence ID" value="TWE15640.1"/>
    <property type="molecule type" value="Genomic_DNA"/>
</dbReference>
<keyword evidence="2" id="KW-0472">Membrane</keyword>
<dbReference type="RefSeq" id="WP_145787257.1">
    <property type="nucleotide sequence ID" value="NZ_BAAABR010000004.1"/>
</dbReference>
<evidence type="ECO:0000313" key="3">
    <source>
        <dbReference type="EMBL" id="TWE15640.1"/>
    </source>
</evidence>
<feature type="transmembrane region" description="Helical" evidence="2">
    <location>
        <begin position="155"/>
        <end position="174"/>
    </location>
</feature>
<keyword evidence="4" id="KW-1185">Reference proteome</keyword>
<reference evidence="3 4" key="1">
    <citation type="submission" date="2019-06" db="EMBL/GenBank/DDBJ databases">
        <title>Sequencing the genomes of 1000 actinobacteria strains.</title>
        <authorList>
            <person name="Klenk H.-P."/>
        </authorList>
    </citation>
    <scope>NUCLEOTIDE SEQUENCE [LARGE SCALE GENOMIC DNA]</scope>
    <source>
        <strain evidence="3 4">DSM 41649</strain>
    </source>
</reference>
<dbReference type="Proteomes" id="UP000318416">
    <property type="component" value="Unassembled WGS sequence"/>
</dbReference>
<evidence type="ECO:0000313" key="4">
    <source>
        <dbReference type="Proteomes" id="UP000318416"/>
    </source>
</evidence>
<feature type="transmembrane region" description="Helical" evidence="2">
    <location>
        <begin position="64"/>
        <end position="83"/>
    </location>
</feature>
<sequence>MTVTTAPTERDRRSRASAPTGGRASARKARREPSLLGRYLGYVGYFVGAGLVSGAIVHHPLDPARYTVIAAVGAALFLVAALASELQQPGRLTAVRLLNVLGTSLALSFGVGMLSGGMQHFEDFPDRAAVLIPAGLLLSFVAYTLKEARRPVRRILGPLGLAILVLTVAGYAGLRQVAAGMPAESGGHHHGAPADGHSDGEDGHDHQHGQDSAPPSGDPSAAPSVTPAPPGAASQKPAAASASPSVPPHGSPGHHH</sequence>
<feature type="transmembrane region" description="Helical" evidence="2">
    <location>
        <begin position="95"/>
        <end position="115"/>
    </location>
</feature>
<dbReference type="OrthoDB" id="7874428at2"/>
<dbReference type="AlphaFoldDB" id="A0A561EJ48"/>
<keyword evidence="2" id="KW-0812">Transmembrane</keyword>
<feature type="transmembrane region" description="Helical" evidence="2">
    <location>
        <begin position="39"/>
        <end position="58"/>
    </location>
</feature>
<protein>
    <submittedName>
        <fullName evidence="3">Uncharacterized protein</fullName>
    </submittedName>
</protein>
<proteinExistence type="predicted"/>
<keyword evidence="2" id="KW-1133">Transmembrane helix</keyword>
<accession>A0A561EJ48</accession>
<gene>
    <name evidence="3" type="ORF">FB465_0562</name>
</gene>
<feature type="region of interest" description="Disordered" evidence="1">
    <location>
        <begin position="1"/>
        <end position="29"/>
    </location>
</feature>